<dbReference type="InterPro" id="IPR015915">
    <property type="entry name" value="Kelch-typ_b-propeller"/>
</dbReference>
<dbReference type="SUPFAM" id="SSF117281">
    <property type="entry name" value="Kelch motif"/>
    <property type="match status" value="1"/>
</dbReference>
<dbReference type="eggNOG" id="KOG1072">
    <property type="taxonomic scope" value="Eukaryota"/>
</dbReference>
<gene>
    <name evidence="2" type="ORF">EUTSA_v10017894mg</name>
</gene>
<dbReference type="PANTHER" id="PTHR24414:SF184">
    <property type="entry name" value="GALACTOSE OXIDASE_KELCH REPEAT SUPERFAMILY PROTEIN"/>
    <property type="match status" value="1"/>
</dbReference>
<keyword evidence="3" id="KW-1185">Reference proteome</keyword>
<accession>V4MG74</accession>
<dbReference type="KEGG" id="eus:EUTSA_v10017894mg"/>
<evidence type="ECO:0000313" key="2">
    <source>
        <dbReference type="EMBL" id="ESQ51523.1"/>
    </source>
</evidence>
<sequence length="126" mass="15043">MRDYDYSFVYDPKKSKWETDKMLNSKEWKYACVVDDVLYYHDRYENEIRAYDPKQKCWSVVKGLEDYGGKISLFLNKVKEKTYEIWCAEITLERHQGGEIWGKVEWCDQVLTDENFSSANPLAVMV</sequence>
<dbReference type="Proteomes" id="UP000030689">
    <property type="component" value="Unassembled WGS sequence"/>
</dbReference>
<dbReference type="PANTHER" id="PTHR24414">
    <property type="entry name" value="F-BOX/KELCH-REPEAT PROTEIN SKIP4"/>
    <property type="match status" value="1"/>
</dbReference>
<dbReference type="Pfam" id="PF25210">
    <property type="entry name" value="Kelch_FKB95"/>
    <property type="match status" value="1"/>
</dbReference>
<name>V4MG74_EUTSA</name>
<evidence type="ECO:0000313" key="3">
    <source>
        <dbReference type="Proteomes" id="UP000030689"/>
    </source>
</evidence>
<organism evidence="2 3">
    <name type="scientific">Eutrema salsugineum</name>
    <name type="common">Saltwater cress</name>
    <name type="synonym">Sisymbrium salsugineum</name>
    <dbReference type="NCBI Taxonomy" id="72664"/>
    <lineage>
        <taxon>Eukaryota</taxon>
        <taxon>Viridiplantae</taxon>
        <taxon>Streptophyta</taxon>
        <taxon>Embryophyta</taxon>
        <taxon>Tracheophyta</taxon>
        <taxon>Spermatophyta</taxon>
        <taxon>Magnoliopsida</taxon>
        <taxon>eudicotyledons</taxon>
        <taxon>Gunneridae</taxon>
        <taxon>Pentapetalae</taxon>
        <taxon>rosids</taxon>
        <taxon>malvids</taxon>
        <taxon>Brassicales</taxon>
        <taxon>Brassicaceae</taxon>
        <taxon>Eutremeae</taxon>
        <taxon>Eutrema</taxon>
    </lineage>
</organism>
<dbReference type="Gramene" id="ESQ51523">
    <property type="protein sequence ID" value="ESQ51523"/>
    <property type="gene ID" value="EUTSA_v10017894mg"/>
</dbReference>
<dbReference type="AlphaFoldDB" id="V4MG74"/>
<feature type="domain" description="FKB95-like N-terminal Kelch" evidence="1">
    <location>
        <begin position="1"/>
        <end position="111"/>
    </location>
</feature>
<dbReference type="InterPro" id="IPR057499">
    <property type="entry name" value="Kelch_FKB95"/>
</dbReference>
<reference evidence="2 3" key="1">
    <citation type="journal article" date="2013" name="Front. Plant Sci.">
        <title>The Reference Genome of the Halophytic Plant Eutrema salsugineum.</title>
        <authorList>
            <person name="Yang R."/>
            <person name="Jarvis D.E."/>
            <person name="Chen H."/>
            <person name="Beilstein M.A."/>
            <person name="Grimwood J."/>
            <person name="Jenkins J."/>
            <person name="Shu S."/>
            <person name="Prochnik S."/>
            <person name="Xin M."/>
            <person name="Ma C."/>
            <person name="Schmutz J."/>
            <person name="Wing R.A."/>
            <person name="Mitchell-Olds T."/>
            <person name="Schumaker K.S."/>
            <person name="Wang X."/>
        </authorList>
    </citation>
    <scope>NUCLEOTIDE SEQUENCE [LARGE SCALE GENOMIC DNA]</scope>
</reference>
<dbReference type="EMBL" id="KI517385">
    <property type="protein sequence ID" value="ESQ51523.1"/>
    <property type="molecule type" value="Genomic_DNA"/>
</dbReference>
<proteinExistence type="predicted"/>
<evidence type="ECO:0000259" key="1">
    <source>
        <dbReference type="Pfam" id="PF25210"/>
    </source>
</evidence>
<dbReference type="OMA" id="MMNSKEW"/>
<protein>
    <recommendedName>
        <fullName evidence="1">FKB95-like N-terminal Kelch domain-containing protein</fullName>
    </recommendedName>
</protein>
<dbReference type="InterPro" id="IPR050354">
    <property type="entry name" value="F-box/kelch-repeat_ARATH"/>
</dbReference>